<dbReference type="GO" id="GO:0015031">
    <property type="term" value="P:protein transport"/>
    <property type="evidence" value="ECO:0007669"/>
    <property type="project" value="InterPro"/>
</dbReference>
<organism evidence="1 2">
    <name type="scientific">Macrococcoides goetzii</name>
    <dbReference type="NCBI Taxonomy" id="1891097"/>
    <lineage>
        <taxon>Bacteria</taxon>
        <taxon>Bacillati</taxon>
        <taxon>Bacillota</taxon>
        <taxon>Bacilli</taxon>
        <taxon>Bacillales</taxon>
        <taxon>Staphylococcaceae</taxon>
        <taxon>Macrococcoides</taxon>
    </lineage>
</organism>
<evidence type="ECO:0000313" key="1">
    <source>
        <dbReference type="EMBL" id="RAI78917.1"/>
    </source>
</evidence>
<dbReference type="NCBIfam" id="TIGR03711">
    <property type="entry name" value="acc_sec_asp3"/>
    <property type="match status" value="1"/>
</dbReference>
<name>A0A2G5NUC6_9STAP</name>
<comment type="caution">
    <text evidence="1">The sequence shown here is derived from an EMBL/GenBank/DDBJ whole genome shotgun (WGS) entry which is preliminary data.</text>
</comment>
<accession>A0A2G5NUC6</accession>
<dbReference type="InterPro" id="IPR022259">
    <property type="entry name" value="Acessory_Sec_prot_Asp3"/>
</dbReference>
<dbReference type="Proteomes" id="UP000229523">
    <property type="component" value="Unassembled WGS sequence"/>
</dbReference>
<dbReference type="EMBL" id="MJBI02000014">
    <property type="protein sequence ID" value="RAI78917.1"/>
    <property type="molecule type" value="Genomic_DNA"/>
</dbReference>
<keyword evidence="2" id="KW-1185">Reference proteome</keyword>
<proteinExistence type="predicted"/>
<protein>
    <submittedName>
        <fullName evidence="1">Accessory Sec system protein Asp3</fullName>
    </submittedName>
</protein>
<dbReference type="AlphaFoldDB" id="A0A2G5NUC6"/>
<evidence type="ECO:0000313" key="2">
    <source>
        <dbReference type="Proteomes" id="UP000229523"/>
    </source>
</evidence>
<reference evidence="1 2" key="1">
    <citation type="journal article" date="2018" name="Front. Microbiol.">
        <title>Description and Comparative Genomics of Macrococcus caseolyticus subsp. hominis subsp. nov., Macrococcus goetzii sp. nov., Macrococcus epidermidis sp. nov., and Macrococcus bohemicus sp. nov., Novel Macrococci From Human Clinical Material With Virulence Potential and Suspected Uptake of Foreign DNA by Natural Transformation.</title>
        <authorList>
            <person name="Maslanova I."/>
            <person name="Wertheimer Z."/>
            <person name="Sedlacek I."/>
            <person name="Svec P."/>
            <person name="Indrakova A."/>
            <person name="Kovarovic V."/>
            <person name="Schumann P."/>
            <person name="Sproer C."/>
            <person name="Kralova S."/>
            <person name="Sedo O."/>
            <person name="Kristofova L."/>
            <person name="Vrbovska V."/>
            <person name="Fuzik T."/>
            <person name="Petras P."/>
            <person name="Zdrahal Z."/>
            <person name="Ruzickova V."/>
            <person name="Doskar J."/>
            <person name="Pantucek R."/>
        </authorList>
    </citation>
    <scope>NUCLEOTIDE SEQUENCE [LARGE SCALE GENOMIC DNA]</scope>
    <source>
        <strain evidence="1 2">CCM 4927</strain>
    </source>
</reference>
<dbReference type="RefSeq" id="WP_099577370.1">
    <property type="nucleotide sequence ID" value="NZ_MJBI02000014.1"/>
</dbReference>
<sequence length="169" mass="19937">MESNRYSIQWNNIDQSFMYGTIISQNDGIHFTNYQTPAGIPIHEWKMTTDFYSDKTTPDLPILRRGGRYTFSFHYKAIPETGIYFKITFYRRNETVTHEVIIQEKEVQLTVPDDCYSYKIEMMSASIQTLHFQSIEITGEELMDAHASANILNRYLLSEENEVHHERNH</sequence>
<dbReference type="Pfam" id="PF15432">
    <property type="entry name" value="Sec-ASP3"/>
    <property type="match status" value="1"/>
</dbReference>
<gene>
    <name evidence="1" type="primary">asp3</name>
    <name evidence="1" type="ORF">BFS35_013280</name>
</gene>